<dbReference type="PROSITE" id="PS50833">
    <property type="entry name" value="BRIX"/>
    <property type="match status" value="1"/>
</dbReference>
<dbReference type="GO" id="GO:0019843">
    <property type="term" value="F:rRNA binding"/>
    <property type="evidence" value="ECO:0007669"/>
    <property type="project" value="InterPro"/>
</dbReference>
<proteinExistence type="predicted"/>
<dbReference type="GO" id="GO:0005730">
    <property type="term" value="C:nucleolus"/>
    <property type="evidence" value="ECO:0007669"/>
    <property type="project" value="UniProtKB-SubCell"/>
</dbReference>
<keyword evidence="5" id="KW-1185">Reference proteome</keyword>
<evidence type="ECO:0000256" key="1">
    <source>
        <dbReference type="ARBA" id="ARBA00004604"/>
    </source>
</evidence>
<feature type="non-terminal residue" evidence="4">
    <location>
        <position position="1"/>
    </location>
</feature>
<dbReference type="PANTHER" id="PTHR12661">
    <property type="entry name" value="PETER PAN-RELATED"/>
    <property type="match status" value="1"/>
</dbReference>
<feature type="non-terminal residue" evidence="4">
    <location>
        <position position="81"/>
    </location>
</feature>
<dbReference type="InterPro" id="IPR045112">
    <property type="entry name" value="PPAN-like"/>
</dbReference>
<protein>
    <submittedName>
        <fullName evidence="4">SSF1 protein</fullName>
    </submittedName>
</protein>
<feature type="domain" description="Brix" evidence="3">
    <location>
        <begin position="46"/>
        <end position="81"/>
    </location>
</feature>
<accession>A0A851Y2F4</accession>
<evidence type="ECO:0000256" key="2">
    <source>
        <dbReference type="SAM" id="MobiDB-lite"/>
    </source>
</evidence>
<dbReference type="EMBL" id="WBNI01004125">
    <property type="protein sequence ID" value="NXD74087.1"/>
    <property type="molecule type" value="Genomic_DNA"/>
</dbReference>
<comment type="subcellular location">
    <subcellularLocation>
        <location evidence="1">Nucleus</location>
        <location evidence="1">Nucleolus</location>
    </subcellularLocation>
</comment>
<evidence type="ECO:0000313" key="5">
    <source>
        <dbReference type="Proteomes" id="UP000637704"/>
    </source>
</evidence>
<dbReference type="InterPro" id="IPR007109">
    <property type="entry name" value="Brix"/>
</dbReference>
<dbReference type="Proteomes" id="UP000637704">
    <property type="component" value="Unassembled WGS sequence"/>
</dbReference>
<reference evidence="4" key="1">
    <citation type="submission" date="2019-09" db="EMBL/GenBank/DDBJ databases">
        <title>Bird 10,000 Genomes (B10K) Project - Family phase.</title>
        <authorList>
            <person name="Zhang G."/>
        </authorList>
    </citation>
    <scope>NUCLEOTIDE SEQUENCE</scope>
    <source>
        <strain evidence="4">B10K-DU-025-06</strain>
        <tissue evidence="4">Mixed tissue sample</tissue>
    </source>
</reference>
<feature type="region of interest" description="Disordered" evidence="2">
    <location>
        <begin position="1"/>
        <end position="38"/>
    </location>
</feature>
<sequence length="81" mass="8831">GGGDLFVPGMGDPLGSSRPSLPQSKSQKRERAAAQLQAQQDFGSVPHSFVFHRGRGGRSLRQLVADVRRVMEPYTARALRV</sequence>
<dbReference type="GO" id="GO:0000027">
    <property type="term" value="P:ribosomal large subunit assembly"/>
    <property type="evidence" value="ECO:0007669"/>
    <property type="project" value="TreeGrafter"/>
</dbReference>
<dbReference type="AlphaFoldDB" id="A0A851Y2F4"/>
<gene>
    <name evidence="4" type="primary">Ppan_1</name>
    <name evidence="4" type="ORF">EOLROS_R14917</name>
</gene>
<evidence type="ECO:0000259" key="3">
    <source>
        <dbReference type="PROSITE" id="PS50833"/>
    </source>
</evidence>
<comment type="caution">
    <text evidence="4">The sequence shown here is derived from an EMBL/GenBank/DDBJ whole genome shotgun (WGS) entry which is preliminary data.</text>
</comment>
<name>A0A851Y2F4_EOLRO</name>
<organism evidence="4 5">
    <name type="scientific">Eolophus roseicapilla</name>
    <name type="common">Galah cockatoo</name>
    <name type="synonym">Cacatua roseicapilla</name>
    <dbReference type="NCBI Taxonomy" id="176039"/>
    <lineage>
        <taxon>Eukaryota</taxon>
        <taxon>Metazoa</taxon>
        <taxon>Chordata</taxon>
        <taxon>Craniata</taxon>
        <taxon>Vertebrata</taxon>
        <taxon>Euteleostomi</taxon>
        <taxon>Archelosauria</taxon>
        <taxon>Archosauria</taxon>
        <taxon>Dinosauria</taxon>
        <taxon>Saurischia</taxon>
        <taxon>Theropoda</taxon>
        <taxon>Coelurosauria</taxon>
        <taxon>Aves</taxon>
        <taxon>Neognathae</taxon>
        <taxon>Neoaves</taxon>
        <taxon>Telluraves</taxon>
        <taxon>Australaves</taxon>
        <taxon>Psittaciformes</taxon>
        <taxon>Cacatuidae</taxon>
        <taxon>Eolophus</taxon>
    </lineage>
</organism>
<dbReference type="GO" id="GO:0030687">
    <property type="term" value="C:preribosome, large subunit precursor"/>
    <property type="evidence" value="ECO:0007669"/>
    <property type="project" value="TreeGrafter"/>
</dbReference>
<dbReference type="PANTHER" id="PTHR12661:SF5">
    <property type="entry name" value="SUPPRESSOR OF SWI4 1 HOMOLOG"/>
    <property type="match status" value="1"/>
</dbReference>
<evidence type="ECO:0000313" key="4">
    <source>
        <dbReference type="EMBL" id="NXD74087.1"/>
    </source>
</evidence>
<dbReference type="GO" id="GO:0006364">
    <property type="term" value="P:rRNA processing"/>
    <property type="evidence" value="ECO:0007669"/>
    <property type="project" value="InterPro"/>
</dbReference>